<dbReference type="GO" id="GO:0160237">
    <property type="term" value="F:D-Ala-D-Ala dipeptidase activity"/>
    <property type="evidence" value="ECO:0007669"/>
    <property type="project" value="UniProtKB-EC"/>
</dbReference>
<gene>
    <name evidence="12" type="primary">vanX</name>
    <name evidence="12" type="ORF">NCTC11388_01372</name>
</gene>
<dbReference type="InterPro" id="IPR009045">
    <property type="entry name" value="Zn_M74/Hedgehog-like"/>
</dbReference>
<dbReference type="GO" id="GO:0008270">
    <property type="term" value="F:zinc ion binding"/>
    <property type="evidence" value="ECO:0007669"/>
    <property type="project" value="UniProtKB-UniRule"/>
</dbReference>
<dbReference type="Gene3D" id="3.30.1380.10">
    <property type="match status" value="1"/>
</dbReference>
<keyword evidence="5 9" id="KW-0862">Zinc</keyword>
<proteinExistence type="inferred from homology"/>
<evidence type="ECO:0000256" key="5">
    <source>
        <dbReference type="ARBA" id="ARBA00022833"/>
    </source>
</evidence>
<evidence type="ECO:0000256" key="3">
    <source>
        <dbReference type="ARBA" id="ARBA00022723"/>
    </source>
</evidence>
<evidence type="ECO:0000256" key="10">
    <source>
        <dbReference type="PIRNR" id="PIRNR026671"/>
    </source>
</evidence>
<keyword evidence="6 9" id="KW-0224">Dipeptidase</keyword>
<keyword evidence="4 9" id="KW-0378">Hydrolase</keyword>
<dbReference type="Pfam" id="PF01427">
    <property type="entry name" value="Peptidase_M15"/>
    <property type="match status" value="1"/>
</dbReference>
<sequence>MFTDIKMKKIIIISLLLLCTLSCASIHPVQKLPDGFVYIHKLIPNIQYDIRYAGNHNFTGKKINSYNKEIAILSKPAAKALKNIQRELNRKGLGLKIFDAYRPQTAVDHFKEWALIIEDTLAKQEFYPDTDKRDLFKSGYIAEKSGHSRGSTVDLTLIYIKSKIELDMGSPFDYFGTPSHHDYTDLTGRQKENRQILKTIMEKYGFKSYQKEWWHYTLKDEPYPNEYFNFPVE</sequence>
<evidence type="ECO:0000256" key="4">
    <source>
        <dbReference type="ARBA" id="ARBA00022801"/>
    </source>
</evidence>
<keyword evidence="7 9" id="KW-0482">Metalloprotease</keyword>
<feature type="site" description="Transition state stabilizer" evidence="9">
    <location>
        <position position="102"/>
    </location>
</feature>
<dbReference type="GO" id="GO:0006508">
    <property type="term" value="P:proteolysis"/>
    <property type="evidence" value="ECO:0007669"/>
    <property type="project" value="UniProtKB-KW"/>
</dbReference>
<feature type="signal peptide" evidence="11">
    <location>
        <begin position="1"/>
        <end position="24"/>
    </location>
</feature>
<dbReference type="PIRSF" id="PIRSF026671">
    <property type="entry name" value="AA_dipeptidase"/>
    <property type="match status" value="1"/>
</dbReference>
<feature type="binding site" evidence="9">
    <location>
        <position position="154"/>
    </location>
    <ligand>
        <name>Zn(2+)</name>
        <dbReference type="ChEBI" id="CHEBI:29105"/>
        <note>catalytic</note>
    </ligand>
</feature>
<evidence type="ECO:0000256" key="11">
    <source>
        <dbReference type="SAM" id="SignalP"/>
    </source>
</evidence>
<evidence type="ECO:0000256" key="9">
    <source>
        <dbReference type="HAMAP-Rule" id="MF_01924"/>
    </source>
</evidence>
<dbReference type="GO" id="GO:0071555">
    <property type="term" value="P:cell wall organization"/>
    <property type="evidence" value="ECO:0007669"/>
    <property type="project" value="UniProtKB-KW"/>
</dbReference>
<dbReference type="Proteomes" id="UP000254893">
    <property type="component" value="Unassembled WGS sequence"/>
</dbReference>
<feature type="chain" id="PRO_5016822030" description="D-alanyl-D-alanine dipeptidase" evidence="11">
    <location>
        <begin position="25"/>
        <end position="233"/>
    </location>
</feature>
<keyword evidence="2 9" id="KW-0645">Protease</keyword>
<feature type="active site" description="Proton donor/acceptor" evidence="9">
    <location>
        <position position="212"/>
    </location>
</feature>
<organism evidence="12 13">
    <name type="scientific">Sphingobacterium spiritivorum</name>
    <name type="common">Flavobacterium spiritivorum</name>
    <dbReference type="NCBI Taxonomy" id="258"/>
    <lineage>
        <taxon>Bacteria</taxon>
        <taxon>Pseudomonadati</taxon>
        <taxon>Bacteroidota</taxon>
        <taxon>Sphingobacteriia</taxon>
        <taxon>Sphingobacteriales</taxon>
        <taxon>Sphingobacteriaceae</taxon>
        <taxon>Sphingobacterium</taxon>
    </lineage>
</organism>
<protein>
    <recommendedName>
        <fullName evidence="9 10">D-alanyl-D-alanine dipeptidase</fullName>
        <shortName evidence="9 10">D-Ala-D-Ala dipeptidase</shortName>
        <ecNumber evidence="9 10">3.4.13.22</ecNumber>
    </recommendedName>
</protein>
<dbReference type="GO" id="GO:0008237">
    <property type="term" value="F:metallopeptidase activity"/>
    <property type="evidence" value="ECO:0007669"/>
    <property type="project" value="UniProtKB-KW"/>
</dbReference>
<dbReference type="AlphaFoldDB" id="A0A380BRB5"/>
<dbReference type="HAMAP" id="MF_01924">
    <property type="entry name" value="A_A_dipeptidase"/>
    <property type="match status" value="1"/>
</dbReference>
<keyword evidence="3 9" id="KW-0479">Metal-binding</keyword>
<dbReference type="EMBL" id="UGYW01000002">
    <property type="protein sequence ID" value="SUJ04533.1"/>
    <property type="molecule type" value="Genomic_DNA"/>
</dbReference>
<evidence type="ECO:0000256" key="1">
    <source>
        <dbReference type="ARBA" id="ARBA00001362"/>
    </source>
</evidence>
<comment type="catalytic activity">
    <reaction evidence="1 9 10">
        <text>D-alanyl-D-alanine + H2O = 2 D-alanine</text>
        <dbReference type="Rhea" id="RHEA:20661"/>
        <dbReference type="ChEBI" id="CHEBI:15377"/>
        <dbReference type="ChEBI" id="CHEBI:57416"/>
        <dbReference type="ChEBI" id="CHEBI:57822"/>
        <dbReference type="EC" id="3.4.13.22"/>
    </reaction>
</comment>
<dbReference type="CDD" id="cd14817">
    <property type="entry name" value="D-Ala-D-Ala_dipeptidase_VanX"/>
    <property type="match status" value="1"/>
</dbReference>
<comment type="function">
    <text evidence="9 10">Catalyzes hydrolysis of the D-alanyl-D-alanine dipeptide.</text>
</comment>
<comment type="similarity">
    <text evidence="9 10">Belongs to the peptidase M15D family.</text>
</comment>
<evidence type="ECO:0000313" key="13">
    <source>
        <dbReference type="Proteomes" id="UP000254893"/>
    </source>
</evidence>
<dbReference type="SUPFAM" id="SSF55166">
    <property type="entry name" value="Hedgehog/DD-peptidase"/>
    <property type="match status" value="1"/>
</dbReference>
<dbReference type="PANTHER" id="PTHR43126">
    <property type="entry name" value="D-ALANYL-D-ALANINE DIPEPTIDASE"/>
    <property type="match status" value="1"/>
</dbReference>
<keyword evidence="11" id="KW-0732">Signal</keyword>
<reference evidence="12 13" key="1">
    <citation type="submission" date="2018-06" db="EMBL/GenBank/DDBJ databases">
        <authorList>
            <consortium name="Pathogen Informatics"/>
            <person name="Doyle S."/>
        </authorList>
    </citation>
    <scope>NUCLEOTIDE SEQUENCE [LARGE SCALE GENOMIC DNA]</scope>
    <source>
        <strain evidence="12 13">NCTC11388</strain>
    </source>
</reference>
<feature type="binding site" evidence="9">
    <location>
        <position position="147"/>
    </location>
    <ligand>
        <name>Zn(2+)</name>
        <dbReference type="ChEBI" id="CHEBI:29105"/>
        <note>catalytic</note>
    </ligand>
</feature>
<name>A0A380BRB5_SPHSI</name>
<evidence type="ECO:0000256" key="2">
    <source>
        <dbReference type="ARBA" id="ARBA00022670"/>
    </source>
</evidence>
<evidence type="ECO:0000256" key="6">
    <source>
        <dbReference type="ARBA" id="ARBA00022997"/>
    </source>
</evidence>
<comment type="cofactor">
    <cofactor evidence="9">
        <name>Zn(2+)</name>
        <dbReference type="ChEBI" id="CHEBI:29105"/>
    </cofactor>
    <text evidence="9">Binds 1 zinc ion per subunit.</text>
</comment>
<evidence type="ECO:0000313" key="12">
    <source>
        <dbReference type="EMBL" id="SUJ04533.1"/>
    </source>
</evidence>
<evidence type="ECO:0000256" key="7">
    <source>
        <dbReference type="ARBA" id="ARBA00023049"/>
    </source>
</evidence>
<dbReference type="EC" id="3.4.13.22" evidence="9 10"/>
<dbReference type="PANTHER" id="PTHR43126:SF1">
    <property type="entry name" value="D-ALANYL-D-ALANINE DIPEPTIDASE"/>
    <property type="match status" value="1"/>
</dbReference>
<accession>A0A380BRB5</accession>
<dbReference type="InterPro" id="IPR000755">
    <property type="entry name" value="A_A_dipeptidase"/>
</dbReference>
<keyword evidence="8 10" id="KW-0961">Cell wall biogenesis/degradation</keyword>
<feature type="binding site" evidence="9">
    <location>
        <position position="215"/>
    </location>
    <ligand>
        <name>Zn(2+)</name>
        <dbReference type="ChEBI" id="CHEBI:29105"/>
        <note>catalytic</note>
    </ligand>
</feature>
<evidence type="ECO:0000256" key="8">
    <source>
        <dbReference type="ARBA" id="ARBA00023316"/>
    </source>
</evidence>